<dbReference type="Proteomes" id="UP000054279">
    <property type="component" value="Unassembled WGS sequence"/>
</dbReference>
<gene>
    <name evidence="2" type="ORF">M422DRAFT_264840</name>
</gene>
<keyword evidence="3" id="KW-1185">Reference proteome</keyword>
<dbReference type="OrthoDB" id="2994402at2759"/>
<sequence length="283" mass="31089">MHEELVTEVLEMDETADLASTEGDSGEEELWDDVKTLKAGKPEPTEIAVFVPQGYSTEVKDLLYQNIGCENINNKPMLFQWKFDKQGAKAVNMGSETDWLAMRDEIVTEGKKKMPYKAEIVLDDNWLNDLCQRLSGKGPKDGPVSGKSRTKVLVNPDCGAIAAGLDSFSDEFGTEKVTDCEHEKHELVLQKLLGCENSPHASGSYCARTIQGAHVRMTARHVNSWAKAWAAGTISISLELSPNTPLFCYYYSVPSNAKIDSPKAELPKQNAAITPTPSSFNTG</sequence>
<accession>A0A0C9V776</accession>
<dbReference type="EMBL" id="KN837215">
    <property type="protein sequence ID" value="KIJ33285.1"/>
    <property type="molecule type" value="Genomic_DNA"/>
</dbReference>
<feature type="compositionally biased region" description="Polar residues" evidence="1">
    <location>
        <begin position="271"/>
        <end position="283"/>
    </location>
</feature>
<evidence type="ECO:0000313" key="3">
    <source>
        <dbReference type="Proteomes" id="UP000054279"/>
    </source>
</evidence>
<evidence type="ECO:0000256" key="1">
    <source>
        <dbReference type="SAM" id="MobiDB-lite"/>
    </source>
</evidence>
<reference evidence="2 3" key="1">
    <citation type="submission" date="2014-06" db="EMBL/GenBank/DDBJ databases">
        <title>Evolutionary Origins and Diversification of the Mycorrhizal Mutualists.</title>
        <authorList>
            <consortium name="DOE Joint Genome Institute"/>
            <consortium name="Mycorrhizal Genomics Consortium"/>
            <person name="Kohler A."/>
            <person name="Kuo A."/>
            <person name="Nagy L.G."/>
            <person name="Floudas D."/>
            <person name="Copeland A."/>
            <person name="Barry K.W."/>
            <person name="Cichocki N."/>
            <person name="Veneault-Fourrey C."/>
            <person name="LaButti K."/>
            <person name="Lindquist E.A."/>
            <person name="Lipzen A."/>
            <person name="Lundell T."/>
            <person name="Morin E."/>
            <person name="Murat C."/>
            <person name="Riley R."/>
            <person name="Ohm R."/>
            <person name="Sun H."/>
            <person name="Tunlid A."/>
            <person name="Henrissat B."/>
            <person name="Grigoriev I.V."/>
            <person name="Hibbett D.S."/>
            <person name="Martin F."/>
        </authorList>
    </citation>
    <scope>NUCLEOTIDE SEQUENCE [LARGE SCALE GENOMIC DNA]</scope>
    <source>
        <strain evidence="2 3">SS14</strain>
    </source>
</reference>
<protein>
    <submittedName>
        <fullName evidence="2">Uncharacterized protein</fullName>
    </submittedName>
</protein>
<organism evidence="2 3">
    <name type="scientific">Sphaerobolus stellatus (strain SS14)</name>
    <dbReference type="NCBI Taxonomy" id="990650"/>
    <lineage>
        <taxon>Eukaryota</taxon>
        <taxon>Fungi</taxon>
        <taxon>Dikarya</taxon>
        <taxon>Basidiomycota</taxon>
        <taxon>Agaricomycotina</taxon>
        <taxon>Agaricomycetes</taxon>
        <taxon>Phallomycetidae</taxon>
        <taxon>Geastrales</taxon>
        <taxon>Sphaerobolaceae</taxon>
        <taxon>Sphaerobolus</taxon>
    </lineage>
</organism>
<proteinExistence type="predicted"/>
<name>A0A0C9V776_SPHS4</name>
<evidence type="ECO:0000313" key="2">
    <source>
        <dbReference type="EMBL" id="KIJ33285.1"/>
    </source>
</evidence>
<feature type="region of interest" description="Disordered" evidence="1">
    <location>
        <begin position="264"/>
        <end position="283"/>
    </location>
</feature>
<dbReference type="HOGENOM" id="CLU_984087_0_0_1"/>
<dbReference type="AlphaFoldDB" id="A0A0C9V776"/>